<dbReference type="InterPro" id="IPR036736">
    <property type="entry name" value="ACP-like_sf"/>
</dbReference>
<dbReference type="InterPro" id="IPR045851">
    <property type="entry name" value="AMP-bd_C_sf"/>
</dbReference>
<gene>
    <name evidence="8" type="ORF">BLA60_03250</name>
</gene>
<dbReference type="InterPro" id="IPR001031">
    <property type="entry name" value="Thioesterase"/>
</dbReference>
<dbReference type="SUPFAM" id="SSF52777">
    <property type="entry name" value="CoA-dependent acyltransferases"/>
    <property type="match status" value="2"/>
</dbReference>
<dbReference type="OrthoDB" id="2472181at2"/>
<dbReference type="Pfam" id="PF00550">
    <property type="entry name" value="PP-binding"/>
    <property type="match status" value="2"/>
</dbReference>
<dbReference type="Gene3D" id="3.40.50.1820">
    <property type="entry name" value="alpha/beta hydrolase"/>
    <property type="match status" value="1"/>
</dbReference>
<comment type="caution">
    <text evidence="8">The sequence shown here is derived from an EMBL/GenBank/DDBJ whole genome shotgun (WGS) entry which is preliminary data.</text>
</comment>
<dbReference type="NCBIfam" id="TIGR01733">
    <property type="entry name" value="AA-adenyl-dom"/>
    <property type="match status" value="1"/>
</dbReference>
<dbReference type="Proteomes" id="UP000185696">
    <property type="component" value="Unassembled WGS sequence"/>
</dbReference>
<dbReference type="InterPro" id="IPR029058">
    <property type="entry name" value="AB_hydrolase_fold"/>
</dbReference>
<dbReference type="InterPro" id="IPR020806">
    <property type="entry name" value="PKS_PP-bd"/>
</dbReference>
<feature type="domain" description="Ketosynthase family 3 (KS3)" evidence="7">
    <location>
        <begin position="3"/>
        <end position="415"/>
    </location>
</feature>
<dbReference type="InterPro" id="IPR020845">
    <property type="entry name" value="AMP-binding_CS"/>
</dbReference>
<dbReference type="InterPro" id="IPR014030">
    <property type="entry name" value="Ketoacyl_synth_N"/>
</dbReference>
<evidence type="ECO:0000256" key="5">
    <source>
        <dbReference type="SAM" id="MobiDB-lite"/>
    </source>
</evidence>
<dbReference type="Gene3D" id="3.30.70.3290">
    <property type="match status" value="1"/>
</dbReference>
<dbReference type="Pfam" id="PF00501">
    <property type="entry name" value="AMP-binding"/>
    <property type="match status" value="1"/>
</dbReference>
<dbReference type="Pfam" id="PF00975">
    <property type="entry name" value="Thioesterase"/>
    <property type="match status" value="1"/>
</dbReference>
<evidence type="ECO:0000259" key="6">
    <source>
        <dbReference type="PROSITE" id="PS50075"/>
    </source>
</evidence>
<evidence type="ECO:0000256" key="4">
    <source>
        <dbReference type="ARBA" id="ARBA00022679"/>
    </source>
</evidence>
<dbReference type="SMART" id="SM00823">
    <property type="entry name" value="PKS_PP"/>
    <property type="match status" value="2"/>
</dbReference>
<reference evidence="8 9" key="1">
    <citation type="submission" date="2016-12" db="EMBL/GenBank/DDBJ databases">
        <title>The draft genome sequence of Actinophytocola xinjiangensis.</title>
        <authorList>
            <person name="Wang W."/>
            <person name="Yuan L."/>
        </authorList>
    </citation>
    <scope>NUCLEOTIDE SEQUENCE [LARGE SCALE GENOMIC DNA]</scope>
    <source>
        <strain evidence="8 9">CGMCC 4.4663</strain>
    </source>
</reference>
<dbReference type="Gene3D" id="1.10.1240.100">
    <property type="match status" value="1"/>
</dbReference>
<feature type="region of interest" description="Disordered" evidence="5">
    <location>
        <begin position="1186"/>
        <end position="1211"/>
    </location>
</feature>
<dbReference type="InterPro" id="IPR014031">
    <property type="entry name" value="Ketoacyl_synth_C"/>
</dbReference>
<comment type="cofactor">
    <cofactor evidence="1">
        <name>pantetheine 4'-phosphate</name>
        <dbReference type="ChEBI" id="CHEBI:47942"/>
    </cofactor>
</comment>
<dbReference type="InterPro" id="IPR025110">
    <property type="entry name" value="AMP-bd_C"/>
</dbReference>
<dbReference type="GO" id="GO:0031177">
    <property type="term" value="F:phosphopantetheine binding"/>
    <property type="evidence" value="ECO:0007669"/>
    <property type="project" value="InterPro"/>
</dbReference>
<dbReference type="EMBL" id="MSIF01000001">
    <property type="protein sequence ID" value="OLF14179.1"/>
    <property type="molecule type" value="Genomic_DNA"/>
</dbReference>
<accession>A0A7Z0WTH4</accession>
<sequence length="2034" mass="215938">MRDQDVAIIGIAVRFPQAPDLETFRENLALGRDSVRPLPRERIEACRLDPGASYPQAAYLDRIDLFDHRFFGLSPREAESMDPHHRIALELAWSAVEEAGHRPADLAEVTTAVLFSAPSPDYANLVDDPDTMELLGGNAAALAGRISYLLGLTGTSVTINTGCNGSLFAVHQACQELRAGTADYALAGGVSLKTGHPTADYLERYPEIMSPTARTRAFDRDADGAGDGEGGAVLLLTPLRRALERGEHVHAVVRGSAVRHNGSRSATFTAPSAATQAEVITAAWRDAGLDPLAAGYLETHGSGTRLGDAVEIEGLALARAGATTRVPVGSVKTNIGHIDHAAGIAGLVKVLLSVREGELYPSLHFTAPPPGLDLDASGVEVVTEPRPWPANGAPRAAGVSSVSLAGLNVHCVLTGPPAAAPAPGTDGPRLVVLSAMTAEALAGSCRRLAGALPADAALADIARTLAQGREHHRYRVAVVAADHAGLAAALTERAEMIEALPPAPSADGVRVAGTADPALTRLGLRHDLELTWPSAGAHLAAEVARVGGPVVLLAATELAGRLAVLTRGREDVTVVPVTAGDPLHVLASVYEAGATIDWAAHHDALDPGRPFRRIGLATYPFDGRPCWIPAGRLRAATVAAPAAPAAPPAPEPAGDLAEGISQVWSRALRGEVRPSDNYFTLGGNSITALEVIGDLERDHGVTVDLLDLYENPSPAQLADALRQRAETRADTRADTPVPADPDAIRRVDALELSFGQERMWFHHQLMPDSSLYNIPTTFQLLGDLDVPALRGALRDFVDRHESLRSRMPSRDGRPYLVVDDEIPDLPRTVDLRGHPDARAAARRLVTNEALRPFDLATDALFRAVLVRVTDGEHLLFMNAHHGVDDGWSPAIVDTELAALYGARRAGTRADLPELPVRYRDYAHWQRKRLTGAVLDQERAYWRDRLADPPVLDLPTDRPRPAERDFEGGLYPFTIPVGLADGIREVSRRTSSTVFTVVLSAIYVVLGRYARQHDVVVGTPTAGRSRPEVRGVVGFFNNSIALRGDLSGGPTFTELVHRVRRVVAEGLAHDELPFDQVVDVVAPRRIAGRNPLFDVMYVHQTLPTLGATMPGLRLRMLDDVDTSAHANGLTPGTAKFDLTFCLWDREDHDDLPGGIEYATALFEHETVGLIADQLVGVLTEIVRDPDQPVDSLRLGEPRLDALTGPPEDDGPDTVTGLVEATTARTPDAVAVASAEDPGGDLTYAELLARSRSVAHRLRAAGAGRGDVVAVSVARSPALPVALLGVLTAGAAFLPLDPAHPTERLSSLVADSGARFLLAQHDLGLDGQLTRVPFADSGQELADPVRPRPADPAYVIYTSGSTGRPKGVLVSHGGAAAVLRAAAPLVGARAGKRTVQFASATFDAAVFELFTTFAVGGTVVPAPAGDLLVGADLEDFLVRHRIQVAVLPPSVLASLPDPDAVPELDALVAAGEALPAELVERFAPGRHLVNAYGPTETSIMATHDTCRPTGARPAIGRPLPGVRLRIVDQRGVPVPPGVPGELCVGGVGVAHGYLGRPALTARQFVPDPLVAGARVYRTGDLVRQLPDGRVDFLGRADDQVKHRGFRIEPGEIEAALRAHPEVGEAVVAAHRDTAGERLVAYLVSATADWPRVRDWLAERLPAHLVPSAGVLVDRIPLLPSGKVDRRALVPPAATPAAGRPRDESATRVAALFEQVLATAPVGQDDNFFDRGGHSLLAARLLSLVERETGRRLPLSVLFDHPTPAGLAAVLRDADRHVHRCLVTIDGHGGAPPLFLVHPTGGNVLCYQPLARALGPDQPVYGLQAHGLGPGCEPDRTLPEMAARYLAEVREVVPSGPFRVGGWSFGAFVACEMAAQAAGQVDLVVSIDGDLTAEVPPAPDDDAELLYAAVRPFATPEQTARLSDPVRPTYAESLRIAASAGLLPERMRMDELTRFLRLLRTNHAATGPWRPRRFAADIAVLRASDGLLGDDALAVLAGLTDGRLIVEPVPGDHYTMMSRHAAEAGARLAAVLEGEWT</sequence>
<dbReference type="GO" id="GO:0043041">
    <property type="term" value="P:amino acid activation for nonribosomal peptide biosynthetic process"/>
    <property type="evidence" value="ECO:0007669"/>
    <property type="project" value="TreeGrafter"/>
</dbReference>
<dbReference type="InterPro" id="IPR000873">
    <property type="entry name" value="AMP-dep_synth/lig_dom"/>
</dbReference>
<dbReference type="CDD" id="cd00833">
    <property type="entry name" value="PKS"/>
    <property type="match status" value="1"/>
</dbReference>
<evidence type="ECO:0000256" key="1">
    <source>
        <dbReference type="ARBA" id="ARBA00001957"/>
    </source>
</evidence>
<dbReference type="InterPro" id="IPR023213">
    <property type="entry name" value="CAT-like_dom_sf"/>
</dbReference>
<dbReference type="PANTHER" id="PTHR45527">
    <property type="entry name" value="NONRIBOSOMAL PEPTIDE SYNTHETASE"/>
    <property type="match status" value="1"/>
</dbReference>
<evidence type="ECO:0000313" key="8">
    <source>
        <dbReference type="EMBL" id="OLF14179.1"/>
    </source>
</evidence>
<keyword evidence="2" id="KW-0596">Phosphopantetheine</keyword>
<dbReference type="Pfam" id="PF16197">
    <property type="entry name" value="KAsynt_C_assoc"/>
    <property type="match status" value="1"/>
</dbReference>
<dbReference type="Gene3D" id="3.40.50.12780">
    <property type="entry name" value="N-terminal domain of ligase-like"/>
    <property type="match status" value="1"/>
</dbReference>
<dbReference type="PANTHER" id="PTHR45527:SF1">
    <property type="entry name" value="FATTY ACID SYNTHASE"/>
    <property type="match status" value="1"/>
</dbReference>
<dbReference type="FunFam" id="3.40.50.12780:FF:000012">
    <property type="entry name" value="Non-ribosomal peptide synthetase"/>
    <property type="match status" value="1"/>
</dbReference>
<name>A0A7Z0WTH4_9PSEU</name>
<dbReference type="PROSITE" id="PS50075">
    <property type="entry name" value="CARRIER"/>
    <property type="match status" value="2"/>
</dbReference>
<evidence type="ECO:0000313" key="9">
    <source>
        <dbReference type="Proteomes" id="UP000185696"/>
    </source>
</evidence>
<evidence type="ECO:0000256" key="2">
    <source>
        <dbReference type="ARBA" id="ARBA00022450"/>
    </source>
</evidence>
<proteinExistence type="predicted"/>
<dbReference type="InterPro" id="IPR006162">
    <property type="entry name" value="Ppantetheine_attach_site"/>
</dbReference>
<feature type="domain" description="Carrier" evidence="6">
    <location>
        <begin position="1697"/>
        <end position="1772"/>
    </location>
</feature>
<evidence type="ECO:0000259" key="7">
    <source>
        <dbReference type="PROSITE" id="PS52004"/>
    </source>
</evidence>
<organism evidence="8 9">
    <name type="scientific">Actinophytocola xinjiangensis</name>
    <dbReference type="NCBI Taxonomy" id="485602"/>
    <lineage>
        <taxon>Bacteria</taxon>
        <taxon>Bacillati</taxon>
        <taxon>Actinomycetota</taxon>
        <taxon>Actinomycetes</taxon>
        <taxon>Pseudonocardiales</taxon>
        <taxon>Pseudonocardiaceae</taxon>
    </lineage>
</organism>
<dbReference type="InterPro" id="IPR016039">
    <property type="entry name" value="Thiolase-like"/>
</dbReference>
<dbReference type="Pfam" id="PF00109">
    <property type="entry name" value="ketoacyl-synt"/>
    <property type="match status" value="1"/>
</dbReference>
<dbReference type="Gene3D" id="3.30.300.30">
    <property type="match status" value="1"/>
</dbReference>
<dbReference type="InterPro" id="IPR009081">
    <property type="entry name" value="PP-bd_ACP"/>
</dbReference>
<keyword evidence="4" id="KW-0808">Transferase</keyword>
<evidence type="ECO:0008006" key="10">
    <source>
        <dbReference type="Google" id="ProtNLM"/>
    </source>
</evidence>
<dbReference type="CDD" id="cd05930">
    <property type="entry name" value="A_NRPS"/>
    <property type="match status" value="1"/>
</dbReference>
<dbReference type="Pfam" id="PF00668">
    <property type="entry name" value="Condensation"/>
    <property type="match status" value="1"/>
</dbReference>
<keyword evidence="3" id="KW-0597">Phosphoprotein</keyword>
<dbReference type="SUPFAM" id="SSF53474">
    <property type="entry name" value="alpha/beta-Hydrolases"/>
    <property type="match status" value="1"/>
</dbReference>
<dbReference type="SMART" id="SM00825">
    <property type="entry name" value="PKS_KS"/>
    <property type="match status" value="1"/>
</dbReference>
<dbReference type="SUPFAM" id="SSF47336">
    <property type="entry name" value="ACP-like"/>
    <property type="match status" value="2"/>
</dbReference>
<evidence type="ECO:0000256" key="3">
    <source>
        <dbReference type="ARBA" id="ARBA00022553"/>
    </source>
</evidence>
<dbReference type="Pfam" id="PF13193">
    <property type="entry name" value="AMP-binding_C"/>
    <property type="match status" value="1"/>
</dbReference>
<dbReference type="GO" id="GO:0016746">
    <property type="term" value="F:acyltransferase activity"/>
    <property type="evidence" value="ECO:0007669"/>
    <property type="project" value="InterPro"/>
</dbReference>
<dbReference type="Gene3D" id="1.10.1200.10">
    <property type="entry name" value="ACP-like"/>
    <property type="match status" value="2"/>
</dbReference>
<protein>
    <recommendedName>
        <fullName evidence="10">Amino acid adenylation domain-containing protein</fullName>
    </recommendedName>
</protein>
<dbReference type="SUPFAM" id="SSF53901">
    <property type="entry name" value="Thiolase-like"/>
    <property type="match status" value="1"/>
</dbReference>
<dbReference type="SUPFAM" id="SSF56801">
    <property type="entry name" value="Acetyl-CoA synthetase-like"/>
    <property type="match status" value="1"/>
</dbReference>
<dbReference type="InterPro" id="IPR010071">
    <property type="entry name" value="AA_adenyl_dom"/>
</dbReference>
<dbReference type="InterPro" id="IPR001242">
    <property type="entry name" value="Condensation_dom"/>
</dbReference>
<dbReference type="InterPro" id="IPR032821">
    <property type="entry name" value="PKS_assoc"/>
</dbReference>
<dbReference type="Pfam" id="PF02801">
    <property type="entry name" value="Ketoacyl-synt_C"/>
    <property type="match status" value="1"/>
</dbReference>
<dbReference type="GO" id="GO:0008610">
    <property type="term" value="P:lipid biosynthetic process"/>
    <property type="evidence" value="ECO:0007669"/>
    <property type="project" value="UniProtKB-ARBA"/>
</dbReference>
<dbReference type="GO" id="GO:0005737">
    <property type="term" value="C:cytoplasm"/>
    <property type="evidence" value="ECO:0007669"/>
    <property type="project" value="TreeGrafter"/>
</dbReference>
<keyword evidence="9" id="KW-1185">Reference proteome</keyword>
<dbReference type="PROSITE" id="PS52004">
    <property type="entry name" value="KS3_2"/>
    <property type="match status" value="1"/>
</dbReference>
<dbReference type="PROSITE" id="PS00455">
    <property type="entry name" value="AMP_BINDING"/>
    <property type="match status" value="1"/>
</dbReference>
<feature type="domain" description="Carrier" evidence="6">
    <location>
        <begin position="651"/>
        <end position="725"/>
    </location>
</feature>
<dbReference type="PROSITE" id="PS00012">
    <property type="entry name" value="PHOSPHOPANTETHEINE"/>
    <property type="match status" value="1"/>
</dbReference>
<dbReference type="CDD" id="cd19531">
    <property type="entry name" value="LCL_NRPS-like"/>
    <property type="match status" value="1"/>
</dbReference>
<dbReference type="RefSeq" id="WP_075131126.1">
    <property type="nucleotide sequence ID" value="NZ_MSIF01000001.1"/>
</dbReference>
<dbReference type="InterPro" id="IPR042099">
    <property type="entry name" value="ANL_N_sf"/>
</dbReference>
<dbReference type="Gene3D" id="3.40.47.10">
    <property type="match status" value="1"/>
</dbReference>
<dbReference type="Gene3D" id="3.30.559.10">
    <property type="entry name" value="Chloramphenicol acetyltransferase-like domain"/>
    <property type="match status" value="1"/>
</dbReference>
<dbReference type="Gene3D" id="3.30.559.30">
    <property type="entry name" value="Nonribosomal peptide synthetase, condensation domain"/>
    <property type="match status" value="1"/>
</dbReference>
<dbReference type="GO" id="GO:0044550">
    <property type="term" value="P:secondary metabolite biosynthetic process"/>
    <property type="evidence" value="ECO:0007669"/>
    <property type="project" value="TreeGrafter"/>
</dbReference>
<dbReference type="InterPro" id="IPR020841">
    <property type="entry name" value="PKS_Beta-ketoAc_synthase_dom"/>
</dbReference>